<feature type="compositionally biased region" description="Basic and acidic residues" evidence="2">
    <location>
        <begin position="293"/>
        <end position="303"/>
    </location>
</feature>
<name>A0A2Z6PDV7_TRISU</name>
<dbReference type="OrthoDB" id="20172at2759"/>
<dbReference type="Pfam" id="PF10358">
    <property type="entry name" value="NT-C2"/>
    <property type="match status" value="1"/>
</dbReference>
<organism evidence="4 5">
    <name type="scientific">Trifolium subterraneum</name>
    <name type="common">Subterranean clover</name>
    <dbReference type="NCBI Taxonomy" id="3900"/>
    <lineage>
        <taxon>Eukaryota</taxon>
        <taxon>Viridiplantae</taxon>
        <taxon>Streptophyta</taxon>
        <taxon>Embryophyta</taxon>
        <taxon>Tracheophyta</taxon>
        <taxon>Spermatophyta</taxon>
        <taxon>Magnoliopsida</taxon>
        <taxon>eudicotyledons</taxon>
        <taxon>Gunneridae</taxon>
        <taxon>Pentapetalae</taxon>
        <taxon>rosids</taxon>
        <taxon>fabids</taxon>
        <taxon>Fabales</taxon>
        <taxon>Fabaceae</taxon>
        <taxon>Papilionoideae</taxon>
        <taxon>50 kb inversion clade</taxon>
        <taxon>NPAAA clade</taxon>
        <taxon>Hologalegina</taxon>
        <taxon>IRL clade</taxon>
        <taxon>Trifolieae</taxon>
        <taxon>Trifolium</taxon>
    </lineage>
</organism>
<feature type="compositionally biased region" description="Polar residues" evidence="2">
    <location>
        <begin position="283"/>
        <end position="292"/>
    </location>
</feature>
<feature type="compositionally biased region" description="Polar residues" evidence="2">
    <location>
        <begin position="306"/>
        <end position="334"/>
    </location>
</feature>
<evidence type="ECO:0000256" key="1">
    <source>
        <dbReference type="SAM" id="Coils"/>
    </source>
</evidence>
<feature type="domain" description="C2 NT-type" evidence="3">
    <location>
        <begin position="9"/>
        <end position="172"/>
    </location>
</feature>
<evidence type="ECO:0000256" key="2">
    <source>
        <dbReference type="SAM" id="MobiDB-lite"/>
    </source>
</evidence>
<evidence type="ECO:0000259" key="3">
    <source>
        <dbReference type="PROSITE" id="PS51840"/>
    </source>
</evidence>
<feature type="compositionally biased region" description="Polar residues" evidence="2">
    <location>
        <begin position="241"/>
        <end position="262"/>
    </location>
</feature>
<dbReference type="Proteomes" id="UP000242715">
    <property type="component" value="Unassembled WGS sequence"/>
</dbReference>
<protein>
    <recommendedName>
        <fullName evidence="3">C2 NT-type domain-containing protein</fullName>
    </recommendedName>
</protein>
<dbReference type="AlphaFoldDB" id="A0A2Z6PDV7"/>
<dbReference type="PANTHER" id="PTHR31344">
    <property type="entry name" value="NUCLEAR PORE COMPLEX PROTEIN NUP205"/>
    <property type="match status" value="1"/>
</dbReference>
<feature type="compositionally biased region" description="Low complexity" evidence="2">
    <location>
        <begin position="390"/>
        <end position="401"/>
    </location>
</feature>
<dbReference type="PROSITE" id="PS51840">
    <property type="entry name" value="C2_NT"/>
    <property type="match status" value="1"/>
</dbReference>
<proteinExistence type="predicted"/>
<dbReference type="GO" id="GO:0005643">
    <property type="term" value="C:nuclear pore"/>
    <property type="evidence" value="ECO:0007669"/>
    <property type="project" value="InterPro"/>
</dbReference>
<sequence length="979" mass="108381">MVLGIRTKSRKSVSNSIQLHYIIHVHEIKPWPPSQSLKSVQSVLLQWENGDRNTGSLASNVGNGKIEFNEPFKLPVTMVREASKKAQNRETFKKNYLDFNLYDRTEVKSISFHLSCKKSFKSSAQPLMYVSIQPFDIESSSASPSSRLSKDFSLESESVSQSVKDDDDDLEIAAFTDDEIDDIPSNNLQTIRSASETIADGIKISEGGTKGSNGESVLPSESTTSSSSYVNTKDTKAEASAQVNGIKSPSSSSVLRSGTRNAESGRPSLPKISVGSVKVDASSKIQENIQQSRWKDITSDRFKAISPSSDTSPNTKDTKAEVSTQVNGIKSPSSPLILRSGTGNPEDDRPSLPKISEGSVKVADASSKIQENIQQSRWKDITSDRFKAISPSSNSSSSMNPHLEISSQSQVIPEDISQEDSTGNWRNKKDSPEKVSSVSNNGVMEDKEKKDERIKGREQFTMSKEISDDDFSDDESSRTWKINLETLRLRKKSHEHPTIISTNDKSIDVRNEKFPMQTTQSNGKFIRSQYQDQKEKINTLNAVHVDAACHKDINVNGNFLSDNTELKTEVERLREELREAAALEASMYSVIAEHGSTNKVHAPARRLSRFYFHACRAGSPAKIARASQSIISGFVLVSKACGNDVPRLTFWFSNLILLRAIVSKGVENGDFGDGPCINSECHVNGPNLQEQEKENSETFIVALEKVEAWIFSRIVESVWWQTLTPYMQSAAAKSSNSRKTNGKRYVIGDDDQGNFSVDLWKRAFKDACERLCPLRAAGLECGCLPMISRMIGDWSRWLSDLFGIDDSDSHEDENDDLKYESPFKPFPLLNALSDLMMLPFDMLADSSMRKEVVNNFVPDEFSPGPVPNAVFEALNNEDIEDDEGCITSFPCTAGSTFYAPPAASSVVSMLKEVGTPLLRSGSFVLKKLYTSDDELDELDTPLSALGMDTNTKKKHAVVKGGSKVVRYELLREVWKSSGE</sequence>
<dbReference type="InterPro" id="IPR021827">
    <property type="entry name" value="Nup186/Nup192/Nup205"/>
</dbReference>
<evidence type="ECO:0000313" key="5">
    <source>
        <dbReference type="Proteomes" id="UP000242715"/>
    </source>
</evidence>
<dbReference type="PANTHER" id="PTHR31344:SF13">
    <property type="entry name" value="EEIG1_EHBP1 PROTEIN AMINO-TERMINAL DOMAIN PROTEIN"/>
    <property type="match status" value="1"/>
</dbReference>
<dbReference type="EMBL" id="DF973952">
    <property type="protein sequence ID" value="GAU43019.1"/>
    <property type="molecule type" value="Genomic_DNA"/>
</dbReference>
<gene>
    <name evidence="4" type="ORF">TSUD_28380</name>
</gene>
<feature type="region of interest" description="Disordered" evidence="2">
    <location>
        <begin position="203"/>
        <end position="457"/>
    </location>
</feature>
<feature type="compositionally biased region" description="Basic and acidic residues" evidence="2">
    <location>
        <begin position="444"/>
        <end position="457"/>
    </location>
</feature>
<keyword evidence="1" id="KW-0175">Coiled coil</keyword>
<feature type="coiled-coil region" evidence="1">
    <location>
        <begin position="556"/>
        <end position="586"/>
    </location>
</feature>
<dbReference type="InterPro" id="IPR019448">
    <property type="entry name" value="NT-C2"/>
</dbReference>
<keyword evidence="5" id="KW-1185">Reference proteome</keyword>
<feature type="compositionally biased region" description="Basic and acidic residues" evidence="2">
    <location>
        <begin position="377"/>
        <end position="387"/>
    </location>
</feature>
<reference evidence="5" key="1">
    <citation type="journal article" date="2017" name="Front. Plant Sci.">
        <title>Climate Clever Clovers: New Paradigm to Reduce the Environmental Footprint of Ruminants by Breeding Low Methanogenic Forages Utilizing Haplotype Variation.</title>
        <authorList>
            <person name="Kaur P."/>
            <person name="Appels R."/>
            <person name="Bayer P.E."/>
            <person name="Keeble-Gagnere G."/>
            <person name="Wang J."/>
            <person name="Hirakawa H."/>
            <person name="Shirasawa K."/>
            <person name="Vercoe P."/>
            <person name="Stefanova K."/>
            <person name="Durmic Z."/>
            <person name="Nichols P."/>
            <person name="Revell C."/>
            <person name="Isobe S.N."/>
            <person name="Edwards D."/>
            <person name="Erskine W."/>
        </authorList>
    </citation>
    <scope>NUCLEOTIDE SEQUENCE [LARGE SCALE GENOMIC DNA]</scope>
    <source>
        <strain evidence="5">cv. Daliak</strain>
    </source>
</reference>
<accession>A0A2Z6PDV7</accession>
<evidence type="ECO:0000313" key="4">
    <source>
        <dbReference type="EMBL" id="GAU43019.1"/>
    </source>
</evidence>
<feature type="compositionally biased region" description="Polar residues" evidence="2">
    <location>
        <begin position="367"/>
        <end position="376"/>
    </location>
</feature>